<feature type="compositionally biased region" description="Polar residues" evidence="1">
    <location>
        <begin position="684"/>
        <end position="701"/>
    </location>
</feature>
<dbReference type="InterPro" id="IPR050357">
    <property type="entry name" value="Arrestin_domain-protein"/>
</dbReference>
<evidence type="ECO:0000313" key="4">
    <source>
        <dbReference type="Proteomes" id="UP001212841"/>
    </source>
</evidence>
<name>A0AAD5SKK0_9FUNG</name>
<feature type="domain" description="Arrestin C-terminal-like" evidence="2">
    <location>
        <begin position="78"/>
        <end position="510"/>
    </location>
</feature>
<evidence type="ECO:0000256" key="1">
    <source>
        <dbReference type="SAM" id="MobiDB-lite"/>
    </source>
</evidence>
<dbReference type="InterPro" id="IPR011022">
    <property type="entry name" value="Arrestin_C-like"/>
</dbReference>
<gene>
    <name evidence="3" type="ORF">HK097_001032</name>
</gene>
<dbReference type="Proteomes" id="UP001212841">
    <property type="component" value="Unassembled WGS sequence"/>
</dbReference>
<evidence type="ECO:0000313" key="3">
    <source>
        <dbReference type="EMBL" id="KAJ3057063.1"/>
    </source>
</evidence>
<dbReference type="GO" id="GO:0005829">
    <property type="term" value="C:cytosol"/>
    <property type="evidence" value="ECO:0007669"/>
    <property type="project" value="TreeGrafter"/>
</dbReference>
<comment type="caution">
    <text evidence="3">The sequence shown here is derived from an EMBL/GenBank/DDBJ whole genome shotgun (WGS) entry which is preliminary data.</text>
</comment>
<dbReference type="SMART" id="SM01017">
    <property type="entry name" value="Arrestin_C"/>
    <property type="match status" value="1"/>
</dbReference>
<dbReference type="InterPro" id="IPR014752">
    <property type="entry name" value="Arrestin-like_C"/>
</dbReference>
<dbReference type="PANTHER" id="PTHR11188:SF17">
    <property type="entry name" value="FI21816P1"/>
    <property type="match status" value="1"/>
</dbReference>
<reference evidence="3" key="1">
    <citation type="submission" date="2020-05" db="EMBL/GenBank/DDBJ databases">
        <title>Phylogenomic resolution of chytrid fungi.</title>
        <authorList>
            <person name="Stajich J.E."/>
            <person name="Amses K."/>
            <person name="Simmons R."/>
            <person name="Seto K."/>
            <person name="Myers J."/>
            <person name="Bonds A."/>
            <person name="Quandt C.A."/>
            <person name="Barry K."/>
            <person name="Liu P."/>
            <person name="Grigoriev I."/>
            <person name="Longcore J.E."/>
            <person name="James T.Y."/>
        </authorList>
    </citation>
    <scope>NUCLEOTIDE SEQUENCE</scope>
    <source>
        <strain evidence="3">JEL0318</strain>
    </source>
</reference>
<accession>A0AAD5SKK0</accession>
<protein>
    <recommendedName>
        <fullName evidence="2">Arrestin C-terminal-like domain-containing protein</fullName>
    </recommendedName>
</protein>
<feature type="region of interest" description="Disordered" evidence="1">
    <location>
        <begin position="676"/>
        <end position="768"/>
    </location>
</feature>
<dbReference type="InterPro" id="IPR014756">
    <property type="entry name" value="Ig_E-set"/>
</dbReference>
<keyword evidence="4" id="KW-1185">Reference proteome</keyword>
<dbReference type="PANTHER" id="PTHR11188">
    <property type="entry name" value="ARRESTIN DOMAIN CONTAINING PROTEIN"/>
    <property type="match status" value="1"/>
</dbReference>
<dbReference type="GO" id="GO:0031625">
    <property type="term" value="F:ubiquitin protein ligase binding"/>
    <property type="evidence" value="ECO:0007669"/>
    <property type="project" value="TreeGrafter"/>
</dbReference>
<sequence>MATASSKWHGNILHEPAPTQTSSGIPPVAIAPTVSTHPSAATILAKPETATTHATANQPHPSPDIPAFTIDKKAKSVAKDNVSVSVFTDRTLYATGGWVEGRVVVRVKNEKKCKLGLIFVELAGYEETLKSTKTAPTSRKVFLHHTLSLQSPYLPPTDLIHPGPPDEHGMWGAKAGSFTLPFRLPIGPITGRPEGEWPESAKNVNVVVGGEMPLPGSFWSAKEGGIRYIIGCTLHAKFANKPHKPIRSYRDIRVIESAPLTLLPHFAPSLPEGTPYIVEAEKAIKGPYLFGIGEKGTVHVRASVRVPDVDDGQWGGQGILGGENDGVWIAGGVGFVGVEILNKSRRKVDTISLSLIRRLKMFSTELSQAQPDGLSTTTAPALVPVTFARIPIASRVFRSGATPTRAGRAISNKKHAGDGWADEEGGALSRRPWLAGDEVHAKKGREWWDGVMPGEEENVVLDLVIPAHARSIRYATLVDVSYVVHVAVHVHGDSKAITTELPVTILHPASLYRSLPPLHIQKTHAKSGSQLPIGQNLEVPAATGTRTPSIKDHHDPQHGQILREQATMSISPSQSTAASLPKDAIAPSAEAAFYRKASSVVDDSFERAETLARNSLDELRKSGTLGRKGVSDMEFGDVPRTVLPLAAESDAGDINDDIHQQRPGFNRRYSAALPSFSRSSSLRTNPQPVTSQNNNRNSVGSLTRPHGISNRTSTPQSTIIPSPPSPSPAALTAQAQAHLQSKQAGSLGVGLPSTVKHESGRDISPASTKYSYTGVLDGYYGARASQESKRVDAGGDGGDMVRTIDRMFEGVKAVGV</sequence>
<dbReference type="GO" id="GO:0030674">
    <property type="term" value="F:protein-macromolecule adaptor activity"/>
    <property type="evidence" value="ECO:0007669"/>
    <property type="project" value="TreeGrafter"/>
</dbReference>
<dbReference type="GO" id="GO:0070086">
    <property type="term" value="P:ubiquitin-dependent endocytosis"/>
    <property type="evidence" value="ECO:0007669"/>
    <property type="project" value="TreeGrafter"/>
</dbReference>
<dbReference type="SUPFAM" id="SSF81296">
    <property type="entry name" value="E set domains"/>
    <property type="match status" value="1"/>
</dbReference>
<feature type="region of interest" description="Disordered" evidence="1">
    <location>
        <begin position="1"/>
        <end position="25"/>
    </location>
</feature>
<dbReference type="GO" id="GO:0005886">
    <property type="term" value="C:plasma membrane"/>
    <property type="evidence" value="ECO:0007669"/>
    <property type="project" value="TreeGrafter"/>
</dbReference>
<dbReference type="EMBL" id="JADGJD010000012">
    <property type="protein sequence ID" value="KAJ3057063.1"/>
    <property type="molecule type" value="Genomic_DNA"/>
</dbReference>
<dbReference type="Gene3D" id="2.60.40.640">
    <property type="match status" value="2"/>
</dbReference>
<proteinExistence type="predicted"/>
<organism evidence="3 4">
    <name type="scientific">Rhizophlyctis rosea</name>
    <dbReference type="NCBI Taxonomy" id="64517"/>
    <lineage>
        <taxon>Eukaryota</taxon>
        <taxon>Fungi</taxon>
        <taxon>Fungi incertae sedis</taxon>
        <taxon>Chytridiomycota</taxon>
        <taxon>Chytridiomycota incertae sedis</taxon>
        <taxon>Chytridiomycetes</taxon>
        <taxon>Rhizophlyctidales</taxon>
        <taxon>Rhizophlyctidaceae</taxon>
        <taxon>Rhizophlyctis</taxon>
    </lineage>
</organism>
<feature type="compositionally biased region" description="Low complexity" evidence="1">
    <location>
        <begin position="728"/>
        <end position="741"/>
    </location>
</feature>
<dbReference type="AlphaFoldDB" id="A0AAD5SKK0"/>
<evidence type="ECO:0000259" key="2">
    <source>
        <dbReference type="SMART" id="SM01017"/>
    </source>
</evidence>